<dbReference type="InterPro" id="IPR012338">
    <property type="entry name" value="Beta-lactam/transpept-like"/>
</dbReference>
<gene>
    <name evidence="1" type="ORF">FAZ78_22495</name>
</gene>
<dbReference type="EMBL" id="SWAU01000363">
    <property type="protein sequence ID" value="TKA94405.1"/>
    <property type="molecule type" value="Genomic_DNA"/>
</dbReference>
<name>A0A4U0YRY9_9RHOB</name>
<proteinExistence type="predicted"/>
<reference evidence="1 2" key="1">
    <citation type="submission" date="2019-04" db="EMBL/GenBank/DDBJ databases">
        <title>Crypto-aerobic microbial life in anoxic (sulfidic) marine sediments.</title>
        <authorList>
            <person name="Bhattacharya S."/>
            <person name="Roy C."/>
            <person name="Mondal N."/>
            <person name="Sarkar J."/>
            <person name="Mandal S."/>
            <person name="Rameez M.J."/>
            <person name="Ghosh W."/>
        </authorList>
    </citation>
    <scope>NUCLEOTIDE SEQUENCE [LARGE SCALE GENOMIC DNA]</scope>
    <source>
        <strain evidence="1 2">SBBC</strain>
    </source>
</reference>
<comment type="caution">
    <text evidence="1">The sequence shown here is derived from an EMBL/GenBank/DDBJ whole genome shotgun (WGS) entry which is preliminary data.</text>
</comment>
<dbReference type="AlphaFoldDB" id="A0A4U0YRY9"/>
<protein>
    <recommendedName>
        <fullName evidence="3">Beta-lactamase</fullName>
    </recommendedName>
</protein>
<dbReference type="Proteomes" id="UP000306340">
    <property type="component" value="Unassembled WGS sequence"/>
</dbReference>
<evidence type="ECO:0000313" key="2">
    <source>
        <dbReference type="Proteomes" id="UP000306340"/>
    </source>
</evidence>
<accession>A0A4U0YRY9</accession>
<evidence type="ECO:0000313" key="1">
    <source>
        <dbReference type="EMBL" id="TKA94405.1"/>
    </source>
</evidence>
<dbReference type="RefSeq" id="WP_136794450.1">
    <property type="nucleotide sequence ID" value="NZ_SWAU01000363.1"/>
</dbReference>
<dbReference type="Gene3D" id="3.40.710.10">
    <property type="entry name" value="DD-peptidase/beta-lactamase superfamily"/>
    <property type="match status" value="1"/>
</dbReference>
<dbReference type="SUPFAM" id="SSF56601">
    <property type="entry name" value="beta-lactamase/transpeptidase-like"/>
    <property type="match status" value="1"/>
</dbReference>
<organism evidence="1 2">
    <name type="scientific">Cereibacter changlensis</name>
    <dbReference type="NCBI Taxonomy" id="402884"/>
    <lineage>
        <taxon>Bacteria</taxon>
        <taxon>Pseudomonadati</taxon>
        <taxon>Pseudomonadota</taxon>
        <taxon>Alphaproteobacteria</taxon>
        <taxon>Rhodobacterales</taxon>
        <taxon>Paracoccaceae</taxon>
        <taxon>Cereibacter</taxon>
    </lineage>
</organism>
<evidence type="ECO:0008006" key="3">
    <source>
        <dbReference type="Google" id="ProtNLM"/>
    </source>
</evidence>
<sequence>MNKTPGTNGFGSYLALLPSETIGMVILVNRNYLNPVRVEATLQLINLLLDAASEQPSRLATPRFGTARRGTLSAQLSLQCRPARRA</sequence>